<keyword evidence="2 5" id="KW-0689">Ribosomal protein</keyword>
<reference evidence="5 6" key="1">
    <citation type="journal article" date="2015" name="Stand. Genomic Sci.">
        <title>Complete genome sequence and description of Salinispira pacifica gen. nov., sp. nov., a novel spirochaete isolated form a hypersaline microbial mat.</title>
        <authorList>
            <person name="Ben Hania W."/>
            <person name="Joseph M."/>
            <person name="Schumann P."/>
            <person name="Bunk B."/>
            <person name="Fiebig A."/>
            <person name="Sproer C."/>
            <person name="Klenk H.P."/>
            <person name="Fardeau M.L."/>
            <person name="Spring S."/>
        </authorList>
    </citation>
    <scope>NUCLEOTIDE SEQUENCE [LARGE SCALE GENOMIC DNA]</scope>
    <source>
        <strain evidence="5 6">L21-RPul-D2</strain>
    </source>
</reference>
<organism evidence="5 6">
    <name type="scientific">Salinispira pacifica</name>
    <dbReference type="NCBI Taxonomy" id="1307761"/>
    <lineage>
        <taxon>Bacteria</taxon>
        <taxon>Pseudomonadati</taxon>
        <taxon>Spirochaetota</taxon>
        <taxon>Spirochaetia</taxon>
        <taxon>Spirochaetales</taxon>
        <taxon>Spirochaetaceae</taxon>
        <taxon>Salinispira</taxon>
    </lineage>
</organism>
<dbReference type="PATRIC" id="fig|1307761.3.peg.1552"/>
<dbReference type="RefSeq" id="WP_024267866.1">
    <property type="nucleotide sequence ID" value="NC_023035.1"/>
</dbReference>
<dbReference type="PANTHER" id="PTHR10724:SF7">
    <property type="entry name" value="SMALL RIBOSOMAL SUBUNIT PROTEIN BS1C"/>
    <property type="match status" value="1"/>
</dbReference>
<dbReference type="GO" id="GO:0003729">
    <property type="term" value="F:mRNA binding"/>
    <property type="evidence" value="ECO:0007669"/>
    <property type="project" value="TreeGrafter"/>
</dbReference>
<evidence type="ECO:0000259" key="4">
    <source>
        <dbReference type="PROSITE" id="PS50126"/>
    </source>
</evidence>
<dbReference type="eggNOG" id="COG0539">
    <property type="taxonomic scope" value="Bacteria"/>
</dbReference>
<dbReference type="AlphaFoldDB" id="V5WIF3"/>
<dbReference type="PANTHER" id="PTHR10724">
    <property type="entry name" value="30S RIBOSOMAL PROTEIN S1"/>
    <property type="match status" value="1"/>
</dbReference>
<dbReference type="SMART" id="SM00316">
    <property type="entry name" value="S1"/>
    <property type="match status" value="4"/>
</dbReference>
<dbReference type="KEGG" id="slr:L21SP2_1557"/>
<dbReference type="EMBL" id="CP006939">
    <property type="protein sequence ID" value="AHC14946.1"/>
    <property type="molecule type" value="Genomic_DNA"/>
</dbReference>
<evidence type="ECO:0000256" key="2">
    <source>
        <dbReference type="ARBA" id="ARBA00022980"/>
    </source>
</evidence>
<sequence length="381" mass="42367">MQDNFEKLFEDSLEQDRKLQPGDQIDTRVVSVSDDCIFLETGGKSEGQLDAAELIDEQGNLSVSPGDNISVYFLKMDHGNQIFTTSLSGDHAGYAVLERAYEAGIPVEGTIRREIKGGFEVGLGDIRAFCPHSQMGLPGDSSRDVKIGSTLPFKVMEYGEEGRNILVSNRVIREEEHEKMKQELQNRLKEGMEVSGIITKVQDFGAFVDIQGISALLPVSQVTRGRLDDIRSELEPGQEITAKIIGLDWEKDRITLSTKALLEDPWEHALSTYPEDSVHSGEVARIAAFGAFVTLEPGLDGLIHISQLESDKKDPVSGKVLKKGMRLDVQVISIDSEQRRIALKPAGKRMDDFVKNAYMEEDDAEETYNPFAAFMKNQKKK</sequence>
<dbReference type="CDD" id="cd04465">
    <property type="entry name" value="S1_RPS1_repeat_ec2_hs2"/>
    <property type="match status" value="1"/>
</dbReference>
<dbReference type="Proteomes" id="UP000018680">
    <property type="component" value="Chromosome"/>
</dbReference>
<dbReference type="InterPro" id="IPR050437">
    <property type="entry name" value="Ribos_protein_bS1-like"/>
</dbReference>
<feature type="domain" description="S1 motif" evidence="4">
    <location>
        <begin position="191"/>
        <end position="259"/>
    </location>
</feature>
<dbReference type="OrthoDB" id="9804077at2"/>
<feature type="domain" description="S1 motif" evidence="4">
    <location>
        <begin position="104"/>
        <end position="170"/>
    </location>
</feature>
<evidence type="ECO:0000256" key="3">
    <source>
        <dbReference type="ARBA" id="ARBA00023274"/>
    </source>
</evidence>
<dbReference type="GO" id="GO:0003735">
    <property type="term" value="F:structural constituent of ribosome"/>
    <property type="evidence" value="ECO:0007669"/>
    <property type="project" value="TreeGrafter"/>
</dbReference>
<gene>
    <name evidence="5" type="ORF">L21SP2_1557</name>
</gene>
<dbReference type="STRING" id="1307761.L21SP2_1557"/>
<proteinExistence type="inferred from homology"/>
<evidence type="ECO:0000313" key="6">
    <source>
        <dbReference type="Proteomes" id="UP000018680"/>
    </source>
</evidence>
<feature type="domain" description="S1 motif" evidence="4">
    <location>
        <begin position="22"/>
        <end position="88"/>
    </location>
</feature>
<dbReference type="PROSITE" id="PS50126">
    <property type="entry name" value="S1"/>
    <property type="match status" value="4"/>
</dbReference>
<dbReference type="Pfam" id="PF00575">
    <property type="entry name" value="S1"/>
    <property type="match status" value="3"/>
</dbReference>
<feature type="domain" description="S1 motif" evidence="4">
    <location>
        <begin position="276"/>
        <end position="346"/>
    </location>
</feature>
<dbReference type="Gene3D" id="2.40.50.140">
    <property type="entry name" value="Nucleic acid-binding proteins"/>
    <property type="match status" value="4"/>
</dbReference>
<keyword evidence="3" id="KW-0687">Ribonucleoprotein</keyword>
<comment type="similarity">
    <text evidence="1">Belongs to the bacterial ribosomal protein bS1 family.</text>
</comment>
<dbReference type="InterPro" id="IPR035104">
    <property type="entry name" value="Ribosomal_protein_S1-like"/>
</dbReference>
<protein>
    <submittedName>
        <fullName evidence="5">SSU ribosomal protein S1p</fullName>
    </submittedName>
</protein>
<evidence type="ECO:0000256" key="1">
    <source>
        <dbReference type="ARBA" id="ARBA00006767"/>
    </source>
</evidence>
<dbReference type="InterPro" id="IPR003029">
    <property type="entry name" value="S1_domain"/>
</dbReference>
<dbReference type="InterPro" id="IPR012340">
    <property type="entry name" value="NA-bd_OB-fold"/>
</dbReference>
<evidence type="ECO:0000313" key="5">
    <source>
        <dbReference type="EMBL" id="AHC14946.1"/>
    </source>
</evidence>
<dbReference type="SUPFAM" id="SSF50249">
    <property type="entry name" value="Nucleic acid-binding proteins"/>
    <property type="match status" value="4"/>
</dbReference>
<dbReference type="PRINTS" id="PR00681">
    <property type="entry name" value="RIBOSOMALS1"/>
</dbReference>
<dbReference type="HOGENOM" id="CLU_015805_4_0_12"/>
<dbReference type="GO" id="GO:0006412">
    <property type="term" value="P:translation"/>
    <property type="evidence" value="ECO:0007669"/>
    <property type="project" value="TreeGrafter"/>
</dbReference>
<name>V5WIF3_9SPIO</name>
<dbReference type="GO" id="GO:0005840">
    <property type="term" value="C:ribosome"/>
    <property type="evidence" value="ECO:0007669"/>
    <property type="project" value="UniProtKB-KW"/>
</dbReference>
<accession>V5WIF3</accession>
<keyword evidence="6" id="KW-1185">Reference proteome</keyword>